<protein>
    <recommendedName>
        <fullName evidence="3">Protein kinase domain-containing protein</fullName>
    </recommendedName>
</protein>
<dbReference type="PANTHER" id="PTHR37542:SF3">
    <property type="entry name" value="PRION-INHIBITION AND PROPAGATION HELO DOMAIN-CONTAINING PROTEIN"/>
    <property type="match status" value="1"/>
</dbReference>
<dbReference type="RefSeq" id="XP_024327728.1">
    <property type="nucleotide sequence ID" value="XM_024464940.1"/>
</dbReference>
<dbReference type="AlphaFoldDB" id="A0A177AK65"/>
<feature type="region of interest" description="Disordered" evidence="1">
    <location>
        <begin position="1"/>
        <end position="34"/>
    </location>
</feature>
<proteinExistence type="predicted"/>
<evidence type="ECO:0008006" key="3">
    <source>
        <dbReference type="Google" id="ProtNLM"/>
    </source>
</evidence>
<accession>A0A177AK65</accession>
<evidence type="ECO:0000256" key="1">
    <source>
        <dbReference type="SAM" id="MobiDB-lite"/>
    </source>
</evidence>
<dbReference type="Proteomes" id="UP000077154">
    <property type="component" value="Unassembled WGS sequence"/>
</dbReference>
<name>A0A177AK65_9PEZI</name>
<evidence type="ECO:0000313" key="2">
    <source>
        <dbReference type="EMBL" id="OAF62456.1"/>
    </source>
</evidence>
<organism evidence="2">
    <name type="scientific">Pseudogymnoascus destructans</name>
    <dbReference type="NCBI Taxonomy" id="655981"/>
    <lineage>
        <taxon>Eukaryota</taxon>
        <taxon>Fungi</taxon>
        <taxon>Dikarya</taxon>
        <taxon>Ascomycota</taxon>
        <taxon>Pezizomycotina</taxon>
        <taxon>Leotiomycetes</taxon>
        <taxon>Thelebolales</taxon>
        <taxon>Thelebolaceae</taxon>
        <taxon>Pseudogymnoascus</taxon>
    </lineage>
</organism>
<sequence>MPIRSQEGQASFENASQDRANPYKAPELQTEGRHVRVRFAGEDSDLKSQEAHRANFDMKHHPFKRAYPDRRYCHAFDVYSLGIALLEIGLWTPVESLYAEDMLGPNDPFDTRRKLIRIAQQALLDRCGGLYTKVTASCLSVDPEDSEKSLMEQRELCARTAADLAQCQV</sequence>
<dbReference type="PANTHER" id="PTHR37542">
    <property type="entry name" value="HELO DOMAIN-CONTAINING PROTEIN-RELATED"/>
    <property type="match status" value="1"/>
</dbReference>
<reference evidence="2" key="1">
    <citation type="submission" date="2016-03" db="EMBL/GenBank/DDBJ databases">
        <title>Updated assembly of Pseudogymnoascus destructans, the fungus causing white-nose syndrome of bats.</title>
        <authorList>
            <person name="Palmer J.M."/>
            <person name="Drees K.P."/>
            <person name="Foster J.T."/>
            <person name="Lindner D.L."/>
        </authorList>
    </citation>
    <scope>NUCLEOTIDE SEQUENCE [LARGE SCALE GENOMIC DNA]</scope>
    <source>
        <strain evidence="2">20631-21</strain>
    </source>
</reference>
<dbReference type="OrthoDB" id="1911848at2759"/>
<dbReference type="EMBL" id="KV441387">
    <property type="protein sequence ID" value="OAF62456.1"/>
    <property type="molecule type" value="Genomic_DNA"/>
</dbReference>
<gene>
    <name evidence="2" type="ORF">VC83_01257</name>
</gene>
<feature type="compositionally biased region" description="Polar residues" evidence="1">
    <location>
        <begin position="1"/>
        <end position="19"/>
    </location>
</feature>
<dbReference type="GeneID" id="36284348"/>